<evidence type="ECO:0000256" key="5">
    <source>
        <dbReference type="ARBA" id="ARBA00022833"/>
    </source>
</evidence>
<evidence type="ECO:0000256" key="2">
    <source>
        <dbReference type="ARBA" id="ARBA00022490"/>
    </source>
</evidence>
<comment type="caution">
    <text evidence="10">The sequence shown here is derived from an EMBL/GenBank/DDBJ whole genome shotgun (WGS) entry which is preliminary data.</text>
</comment>
<dbReference type="Gene3D" id="4.10.60.30">
    <property type="entry name" value="Nanos, RNA-binding domain"/>
    <property type="match status" value="1"/>
</dbReference>
<evidence type="ECO:0000313" key="11">
    <source>
        <dbReference type="Proteomes" id="UP000037510"/>
    </source>
</evidence>
<evidence type="ECO:0000256" key="4">
    <source>
        <dbReference type="ARBA" id="ARBA00022771"/>
    </source>
</evidence>
<protein>
    <submittedName>
        <fullName evidence="10">Nanos-like protein</fullName>
    </submittedName>
</protein>
<dbReference type="PANTHER" id="PTHR12887">
    <property type="entry name" value="NANOS PROTEIN"/>
    <property type="match status" value="1"/>
</dbReference>
<dbReference type="EMBL" id="JTDY01001429">
    <property type="protein sequence ID" value="KOB73877.1"/>
    <property type="molecule type" value="Genomic_DNA"/>
</dbReference>
<dbReference type="GO" id="GO:0003723">
    <property type="term" value="F:RNA binding"/>
    <property type="evidence" value="ECO:0007669"/>
    <property type="project" value="UniProtKB-UniRule"/>
</dbReference>
<dbReference type="Pfam" id="PF05741">
    <property type="entry name" value="zf-nanos"/>
    <property type="match status" value="1"/>
</dbReference>
<keyword evidence="6 8" id="KW-0810">Translation regulation</keyword>
<comment type="subcellular location">
    <subcellularLocation>
        <location evidence="1">Cytoplasm</location>
    </subcellularLocation>
</comment>
<evidence type="ECO:0000256" key="6">
    <source>
        <dbReference type="ARBA" id="ARBA00022845"/>
    </source>
</evidence>
<feature type="domain" description="Nanos-type" evidence="9">
    <location>
        <begin position="52"/>
        <end position="106"/>
    </location>
</feature>
<proteinExistence type="inferred from homology"/>
<organism evidence="10 11">
    <name type="scientific">Operophtera brumata</name>
    <name type="common">Winter moth</name>
    <name type="synonym">Phalaena brumata</name>
    <dbReference type="NCBI Taxonomy" id="104452"/>
    <lineage>
        <taxon>Eukaryota</taxon>
        <taxon>Metazoa</taxon>
        <taxon>Ecdysozoa</taxon>
        <taxon>Arthropoda</taxon>
        <taxon>Hexapoda</taxon>
        <taxon>Insecta</taxon>
        <taxon>Pterygota</taxon>
        <taxon>Neoptera</taxon>
        <taxon>Endopterygota</taxon>
        <taxon>Lepidoptera</taxon>
        <taxon>Glossata</taxon>
        <taxon>Ditrysia</taxon>
        <taxon>Geometroidea</taxon>
        <taxon>Geometridae</taxon>
        <taxon>Larentiinae</taxon>
        <taxon>Operophtera</taxon>
    </lineage>
</organism>
<comment type="similarity">
    <text evidence="8">Belongs to the nanos family.</text>
</comment>
<sequence length="112" mass="12723">MNLRMNGSDMQFDDVEHQNSHSNYFLGENTQSMGLSSANTYVSMLTREQLSECAFCKNNGENEECYSQHALKDWRGRVLCPVLRAFRCPRCGATGDRAHTIKYCPENPDGVH</sequence>
<keyword evidence="4 8" id="KW-0863">Zinc-finger</keyword>
<keyword evidence="2" id="KW-0963">Cytoplasm</keyword>
<evidence type="ECO:0000256" key="8">
    <source>
        <dbReference type="PROSITE-ProRule" id="PRU00855"/>
    </source>
</evidence>
<dbReference type="GO" id="GO:0008270">
    <property type="term" value="F:zinc ion binding"/>
    <property type="evidence" value="ECO:0007669"/>
    <property type="project" value="UniProtKB-KW"/>
</dbReference>
<keyword evidence="3" id="KW-0479">Metal-binding</keyword>
<name>A0A0L7LEI3_OPEBR</name>
<evidence type="ECO:0000259" key="9">
    <source>
        <dbReference type="PROSITE" id="PS51522"/>
    </source>
</evidence>
<dbReference type="GO" id="GO:0005737">
    <property type="term" value="C:cytoplasm"/>
    <property type="evidence" value="ECO:0007669"/>
    <property type="project" value="UniProtKB-SubCell"/>
</dbReference>
<keyword evidence="7 8" id="KW-0694">RNA-binding</keyword>
<keyword evidence="11" id="KW-1185">Reference proteome</keyword>
<dbReference type="InterPro" id="IPR038129">
    <property type="entry name" value="Nanos_sf"/>
</dbReference>
<dbReference type="AlphaFoldDB" id="A0A0L7LEI3"/>
<keyword evidence="5" id="KW-0862">Zinc</keyword>
<dbReference type="InterPro" id="IPR008705">
    <property type="entry name" value="Nanos/Xcar2"/>
</dbReference>
<dbReference type="PROSITE" id="PS51522">
    <property type="entry name" value="ZF_NANOS"/>
    <property type="match status" value="1"/>
</dbReference>
<reference evidence="10 11" key="1">
    <citation type="journal article" date="2015" name="Genome Biol. Evol.">
        <title>The genome of winter moth (Operophtera brumata) provides a genomic perspective on sexual dimorphism and phenology.</title>
        <authorList>
            <person name="Derks M.F."/>
            <person name="Smit S."/>
            <person name="Salis L."/>
            <person name="Schijlen E."/>
            <person name="Bossers A."/>
            <person name="Mateman C."/>
            <person name="Pijl A.S."/>
            <person name="de Ridder D."/>
            <person name="Groenen M.A."/>
            <person name="Visser M.E."/>
            <person name="Megens H.J."/>
        </authorList>
    </citation>
    <scope>NUCLEOTIDE SEQUENCE [LARGE SCALE GENOMIC DNA]</scope>
    <source>
        <strain evidence="10">WM2013NL</strain>
        <tissue evidence="10">Head and thorax</tissue>
    </source>
</reference>
<dbReference type="STRING" id="104452.A0A0L7LEI3"/>
<evidence type="ECO:0000256" key="7">
    <source>
        <dbReference type="ARBA" id="ARBA00022884"/>
    </source>
</evidence>
<evidence type="ECO:0000256" key="3">
    <source>
        <dbReference type="ARBA" id="ARBA00022723"/>
    </source>
</evidence>
<dbReference type="GO" id="GO:0006417">
    <property type="term" value="P:regulation of translation"/>
    <property type="evidence" value="ECO:0007669"/>
    <property type="project" value="UniProtKB-UniRule"/>
</dbReference>
<accession>A0A0L7LEI3</accession>
<dbReference type="InterPro" id="IPR024161">
    <property type="entry name" value="Znf_nanos-typ"/>
</dbReference>
<gene>
    <name evidence="10" type="ORF">OBRU01_09973</name>
</gene>
<evidence type="ECO:0000256" key="1">
    <source>
        <dbReference type="ARBA" id="ARBA00004496"/>
    </source>
</evidence>
<dbReference type="Proteomes" id="UP000037510">
    <property type="component" value="Unassembled WGS sequence"/>
</dbReference>
<evidence type="ECO:0000313" key="10">
    <source>
        <dbReference type="EMBL" id="KOB73877.1"/>
    </source>
</evidence>